<reference evidence="3 4" key="1">
    <citation type="submission" date="2019-06" db="EMBL/GenBank/DDBJ databases">
        <title>Genome sequence of Deinococcus radiopugnans ATCC 19172.</title>
        <authorList>
            <person name="Maclea K.S."/>
            <person name="Maynard C.R."/>
        </authorList>
    </citation>
    <scope>NUCLEOTIDE SEQUENCE [LARGE SCALE GENOMIC DNA]</scope>
    <source>
        <strain evidence="3 4">ATCC 19172</strain>
    </source>
</reference>
<dbReference type="RefSeq" id="WP_139402728.1">
    <property type="nucleotide sequence ID" value="NZ_JACHEW010000006.1"/>
</dbReference>
<feature type="region of interest" description="Disordered" evidence="1">
    <location>
        <begin position="498"/>
        <end position="519"/>
    </location>
</feature>
<dbReference type="Proteomes" id="UP000629870">
    <property type="component" value="Unassembled WGS sequence"/>
</dbReference>
<evidence type="ECO:0000313" key="3">
    <source>
        <dbReference type="EMBL" id="TNM71381.1"/>
    </source>
</evidence>
<evidence type="ECO:0000256" key="1">
    <source>
        <dbReference type="SAM" id="MobiDB-lite"/>
    </source>
</evidence>
<evidence type="ECO:0000313" key="2">
    <source>
        <dbReference type="EMBL" id="MBB6016425.1"/>
    </source>
</evidence>
<sequence>MNRSQTTQGATMVLVVLLTMMLLAALLAASSQLTLSSRRTTADQTASLRAQYVAESGVALAQGRLRDVQSILSKENLTIPNGTTATTIRSYAEKYCGNSNWTTSADGAVSTCAVQSSAAVNQFDVFAQLVNDTAYMRLPSGERPSTLSLKQAFWKTQLGIEQKFSVDGATISYALMPTKVVRLNNSSYRFYLQLNFLRVKGEQAAATRILKANRSNKTSWWIDISLPSYLDNVLFTNHHRSLSAQDDVNPNVNFTTQAFDGPVHTNEKFLFISNATASFSGRLSSAGCTNLPKIGMPSGGECSQTPGVYTTNGLKTAVSGVDTNDQKNASVLQQLYTQANPKLNELTRADGTKIKDATFTGSYRPMPINASSQRAAAQGVIPPINVTSDPDEIARYTKGRGLYFGEQVLGVTLLAGDANGNSPTSFTNNPKKWMPVPKYQHIQVFKGIDKQKVGVEKVCIAKNKKGKCKKYSYRDAYGNVEQYDFYRVDAQGKLEQKSTDGQWAVVPDPASPSKPRPFNGTIFGEKGIESLMGPDRYDDDQSAGPAIAPFSQITVASETDNVGISGDLMLSDESCTKDLNACVNSGAEPPKNVLGIFSQKGNVMINKDAPDDLTIQAMLMSSEGQVTVDDYDDKSVGARGTVNLVGGLVENWYGAFGTVNGLTSVSGYGRNFSHDRRFQNPGFTPPFFPVSPTWVKKDGSDEGLTLENFVVQQGTQADAP</sequence>
<evidence type="ECO:0000313" key="4">
    <source>
        <dbReference type="Proteomes" id="UP000313988"/>
    </source>
</evidence>
<dbReference type="OrthoDB" id="55472at2"/>
<reference evidence="2 5" key="2">
    <citation type="submission" date="2020-08" db="EMBL/GenBank/DDBJ databases">
        <title>Genomic Encyclopedia of Type Strains, Phase IV (KMG-IV): sequencing the most valuable type-strain genomes for metagenomic binning, comparative biology and taxonomic classification.</title>
        <authorList>
            <person name="Goeker M."/>
        </authorList>
    </citation>
    <scope>NUCLEOTIDE SEQUENCE [LARGE SCALE GENOMIC DNA]</scope>
    <source>
        <strain evidence="2 5">DSM 12027</strain>
    </source>
</reference>
<proteinExistence type="predicted"/>
<accession>A0A5C4Y7F1</accession>
<keyword evidence="5" id="KW-1185">Reference proteome</keyword>
<dbReference type="EMBL" id="JACHEW010000006">
    <property type="protein sequence ID" value="MBB6016425.1"/>
    <property type="molecule type" value="Genomic_DNA"/>
</dbReference>
<comment type="caution">
    <text evidence="3">The sequence shown here is derived from an EMBL/GenBank/DDBJ whole genome shotgun (WGS) entry which is preliminary data.</text>
</comment>
<gene>
    <name evidence="3" type="ORF">FHR04_09440</name>
    <name evidence="2" type="ORF">HNQ04_001668</name>
</gene>
<dbReference type="EMBL" id="VDMO01000008">
    <property type="protein sequence ID" value="TNM71381.1"/>
    <property type="molecule type" value="Genomic_DNA"/>
</dbReference>
<dbReference type="Proteomes" id="UP000313988">
    <property type="component" value="Unassembled WGS sequence"/>
</dbReference>
<dbReference type="AlphaFoldDB" id="A0A5C4Y7F1"/>
<name>A0A5C4Y7F1_9DEIO</name>
<protein>
    <submittedName>
        <fullName evidence="2">Tfp pilus assembly protein PilX</fullName>
    </submittedName>
</protein>
<organism evidence="3 4">
    <name type="scientific">Deinococcus radiopugnans ATCC 19172</name>
    <dbReference type="NCBI Taxonomy" id="585398"/>
    <lineage>
        <taxon>Bacteria</taxon>
        <taxon>Thermotogati</taxon>
        <taxon>Deinococcota</taxon>
        <taxon>Deinococci</taxon>
        <taxon>Deinococcales</taxon>
        <taxon>Deinococcaceae</taxon>
        <taxon>Deinococcus</taxon>
    </lineage>
</organism>
<evidence type="ECO:0000313" key="5">
    <source>
        <dbReference type="Proteomes" id="UP000629870"/>
    </source>
</evidence>